<organism evidence="3 4">
    <name type="scientific">Paenibacillus pseudetheri</name>
    <dbReference type="NCBI Taxonomy" id="2897682"/>
    <lineage>
        <taxon>Bacteria</taxon>
        <taxon>Bacillati</taxon>
        <taxon>Bacillota</taxon>
        <taxon>Bacilli</taxon>
        <taxon>Bacillales</taxon>
        <taxon>Paenibacillaceae</taxon>
        <taxon>Paenibacillus</taxon>
    </lineage>
</organism>
<keyword evidence="4" id="KW-1185">Reference proteome</keyword>
<evidence type="ECO:0000313" key="3">
    <source>
        <dbReference type="EMBL" id="CAH1059499.1"/>
    </source>
</evidence>
<protein>
    <recommendedName>
        <fullName evidence="2">Glycosyltransferase 2-like domain-containing protein</fullName>
    </recommendedName>
</protein>
<evidence type="ECO:0000313" key="4">
    <source>
        <dbReference type="Proteomes" id="UP000838749"/>
    </source>
</evidence>
<dbReference type="CDD" id="cd04196">
    <property type="entry name" value="GT_2_like_d"/>
    <property type="match status" value="1"/>
</dbReference>
<dbReference type="Gene3D" id="3.90.550.10">
    <property type="entry name" value="Spore Coat Polysaccharide Biosynthesis Protein SpsA, Chain A"/>
    <property type="match status" value="1"/>
</dbReference>
<dbReference type="Proteomes" id="UP000838749">
    <property type="component" value="Unassembled WGS sequence"/>
</dbReference>
<dbReference type="EMBL" id="CAKMAB010000058">
    <property type="protein sequence ID" value="CAH1059499.1"/>
    <property type="molecule type" value="Genomic_DNA"/>
</dbReference>
<dbReference type="SUPFAM" id="SSF53448">
    <property type="entry name" value="Nucleotide-diphospho-sugar transferases"/>
    <property type="match status" value="1"/>
</dbReference>
<dbReference type="Pfam" id="PF00535">
    <property type="entry name" value="Glycos_transf_2"/>
    <property type="match status" value="1"/>
</dbReference>
<feature type="domain" description="Glycosyltransferase 2-like" evidence="2">
    <location>
        <begin position="6"/>
        <end position="131"/>
    </location>
</feature>
<dbReference type="RefSeq" id="WP_234541474.1">
    <property type="nucleotide sequence ID" value="NZ_CAKMAB010000058.1"/>
</dbReference>
<name>A0ABN8FNH2_9BACL</name>
<dbReference type="InterPro" id="IPR001173">
    <property type="entry name" value="Glyco_trans_2-like"/>
</dbReference>
<comment type="similarity">
    <text evidence="1">Belongs to the glycosyltransferase 2 family.</text>
</comment>
<comment type="caution">
    <text evidence="3">The sequence shown here is derived from an EMBL/GenBank/DDBJ whole genome shotgun (WGS) entry which is preliminary data.</text>
</comment>
<accession>A0ABN8FNH2</accession>
<sequence length="306" mass="35656">MGKVQILLSTYNGEKYLDQQLESILEQSYKNISILIRDDGSNDSTIDIITSYTIKHPDIISFIKAQNSGVIDSFLELIKHSYEDCEYYCFCDQDDIWLPHKIELAVKKLSGIDSSIPSMYFTATYPTSDMLTTQKVWPSVTRKPGLYNALIENIAVGATITFNKAAMGILKDRIPNASNIIMHDWWLYIVVSSLGTVIYDETPSILYRQHESNVVGADTSFIRKFKKKWIRFKSNKNKRYLYRQALEFHTLYSSLLNDNKKNQLDLFLLPRKKLQDKLYFLRHSKLYRQTYSENLIFKFLVLIGYI</sequence>
<gene>
    <name evidence="3" type="ORF">PAECIP111894_05708</name>
</gene>
<evidence type="ECO:0000259" key="2">
    <source>
        <dbReference type="Pfam" id="PF00535"/>
    </source>
</evidence>
<proteinExistence type="inferred from homology"/>
<dbReference type="PANTHER" id="PTHR22916:SF3">
    <property type="entry name" value="UDP-GLCNAC:BETAGAL BETA-1,3-N-ACETYLGLUCOSAMINYLTRANSFERASE-LIKE PROTEIN 1"/>
    <property type="match status" value="1"/>
</dbReference>
<reference evidence="3" key="1">
    <citation type="submission" date="2021-12" db="EMBL/GenBank/DDBJ databases">
        <authorList>
            <person name="Criscuolo A."/>
        </authorList>
    </citation>
    <scope>NUCLEOTIDE SEQUENCE</scope>
    <source>
        <strain evidence="3">CIP111894</strain>
    </source>
</reference>
<dbReference type="InterPro" id="IPR029044">
    <property type="entry name" value="Nucleotide-diphossugar_trans"/>
</dbReference>
<evidence type="ECO:0000256" key="1">
    <source>
        <dbReference type="ARBA" id="ARBA00006739"/>
    </source>
</evidence>
<dbReference type="PANTHER" id="PTHR22916">
    <property type="entry name" value="GLYCOSYLTRANSFERASE"/>
    <property type="match status" value="1"/>
</dbReference>